<proteinExistence type="predicted"/>
<gene>
    <name evidence="1" type="ORF">B9Q01_08550</name>
</gene>
<protein>
    <submittedName>
        <fullName evidence="1">Uncharacterized protein</fullName>
    </submittedName>
</protein>
<accession>A0A2R6A7D0</accession>
<organism evidence="1 2">
    <name type="scientific">Candidatus Marsarchaeota G1 archaeon OSP_D</name>
    <dbReference type="NCBI Taxonomy" id="1978155"/>
    <lineage>
        <taxon>Archaea</taxon>
        <taxon>Candidatus Marsarchaeota</taxon>
        <taxon>Candidatus Marsarchaeota group 1</taxon>
    </lineage>
</organism>
<dbReference type="EMBL" id="NEXC01000087">
    <property type="protein sequence ID" value="PSN82259.1"/>
    <property type="molecule type" value="Genomic_DNA"/>
</dbReference>
<feature type="non-terminal residue" evidence="1">
    <location>
        <position position="106"/>
    </location>
</feature>
<comment type="caution">
    <text evidence="1">The sequence shown here is derived from an EMBL/GenBank/DDBJ whole genome shotgun (WGS) entry which is preliminary data.</text>
</comment>
<evidence type="ECO:0000313" key="2">
    <source>
        <dbReference type="Proteomes" id="UP000240880"/>
    </source>
</evidence>
<dbReference type="Proteomes" id="UP000240880">
    <property type="component" value="Unassembled WGS sequence"/>
</dbReference>
<evidence type="ECO:0000313" key="1">
    <source>
        <dbReference type="EMBL" id="PSN82259.1"/>
    </source>
</evidence>
<reference evidence="1 2" key="1">
    <citation type="submission" date="2017-04" db="EMBL/GenBank/DDBJ databases">
        <title>Novel microbial lineages endemic to geothermal iron-oxide mats fill important gaps in the evolutionary history of Archaea.</title>
        <authorList>
            <person name="Jay Z.J."/>
            <person name="Beam J.P."/>
            <person name="Dlakic M."/>
            <person name="Rusch D.B."/>
            <person name="Kozubal M.A."/>
            <person name="Inskeep W.P."/>
        </authorList>
    </citation>
    <scope>NUCLEOTIDE SEQUENCE [LARGE SCALE GENOMIC DNA]</scope>
    <source>
        <strain evidence="1">OSP_D</strain>
    </source>
</reference>
<dbReference type="AlphaFoldDB" id="A0A2R6A7D0"/>
<name>A0A2R6A7D0_9ARCH</name>
<sequence length="106" mass="10887">MLYALKRVKKVSKKFYEKYGVSALLVLLALSVVAPFVALSQATATKGAYLTVNPTTFAPGTAVLVSSSSGAFTGQAVNIYLSSSPLEAISSSDVLLASNVPLSNGG</sequence>